<evidence type="ECO:0000256" key="6">
    <source>
        <dbReference type="HAMAP-Rule" id="MF_00265"/>
    </source>
</evidence>
<evidence type="ECO:0000313" key="8">
    <source>
        <dbReference type="EMBL" id="GAA4170524.1"/>
    </source>
</evidence>
<feature type="binding site" evidence="6">
    <location>
        <position position="104"/>
    </location>
    <ligand>
        <name>Mg(2+)</name>
        <dbReference type="ChEBI" id="CHEBI:18420"/>
    </ligand>
</feature>
<keyword evidence="3 6" id="KW-0479">Metal-binding</keyword>
<dbReference type="InterPro" id="IPR002716">
    <property type="entry name" value="PIN_dom"/>
</dbReference>
<evidence type="ECO:0000256" key="3">
    <source>
        <dbReference type="ARBA" id="ARBA00022723"/>
    </source>
</evidence>
<keyword evidence="9" id="KW-1185">Reference proteome</keyword>
<dbReference type="RefSeq" id="WP_344752031.1">
    <property type="nucleotide sequence ID" value="NZ_BAABBW010000001.1"/>
</dbReference>
<evidence type="ECO:0000256" key="4">
    <source>
        <dbReference type="ARBA" id="ARBA00022801"/>
    </source>
</evidence>
<keyword evidence="5 6" id="KW-0460">Magnesium</keyword>
<keyword evidence="6" id="KW-0800">Toxin</keyword>
<name>A0ABP7ZU32_9MICO</name>
<evidence type="ECO:0000256" key="5">
    <source>
        <dbReference type="ARBA" id="ARBA00022842"/>
    </source>
</evidence>
<comment type="similarity">
    <text evidence="6">Belongs to the PINc/VapC protein family.</text>
</comment>
<dbReference type="HAMAP" id="MF_00265">
    <property type="entry name" value="VapC_Nob1"/>
    <property type="match status" value="1"/>
</dbReference>
<evidence type="ECO:0000256" key="2">
    <source>
        <dbReference type="ARBA" id="ARBA00022722"/>
    </source>
</evidence>
<dbReference type="Proteomes" id="UP001501079">
    <property type="component" value="Unassembled WGS sequence"/>
</dbReference>
<keyword evidence="1 6" id="KW-1277">Toxin-antitoxin system</keyword>
<dbReference type="EC" id="3.1.-.-" evidence="6"/>
<keyword evidence="2 6" id="KW-0540">Nuclease</keyword>
<feature type="binding site" evidence="6">
    <location>
        <position position="7"/>
    </location>
    <ligand>
        <name>Mg(2+)</name>
        <dbReference type="ChEBI" id="CHEBI:18420"/>
    </ligand>
</feature>
<dbReference type="SUPFAM" id="SSF88723">
    <property type="entry name" value="PIN domain-like"/>
    <property type="match status" value="1"/>
</dbReference>
<evidence type="ECO:0000259" key="7">
    <source>
        <dbReference type="Pfam" id="PF01850"/>
    </source>
</evidence>
<evidence type="ECO:0000256" key="1">
    <source>
        <dbReference type="ARBA" id="ARBA00022649"/>
    </source>
</evidence>
<comment type="function">
    <text evidence="6">Toxic component of a toxin-antitoxin (TA) system. An RNase.</text>
</comment>
<sequence length="140" mass="15660">MSLELPDVNVLFALAFVEHEHHARAENWWVNSTRYATTPITESGLVRMALNPRVSGQPLTWADAAAVLESVRNRSGAEFLEDDATLVQPRVDPKLIRGHRQVTDFHLLGLAVRHDAVLVTFDRGIEEAFGKQHGDSIRVL</sequence>
<dbReference type="EMBL" id="BAABBW010000001">
    <property type="protein sequence ID" value="GAA4170524.1"/>
    <property type="molecule type" value="Genomic_DNA"/>
</dbReference>
<dbReference type="Pfam" id="PF01850">
    <property type="entry name" value="PIN"/>
    <property type="match status" value="1"/>
</dbReference>
<gene>
    <name evidence="6" type="primary">vapC</name>
    <name evidence="8" type="ORF">GCM10022287_08530</name>
</gene>
<dbReference type="InterPro" id="IPR029060">
    <property type="entry name" value="PIN-like_dom_sf"/>
</dbReference>
<organism evidence="8 9">
    <name type="scientific">Gryllotalpicola koreensis</name>
    <dbReference type="NCBI Taxonomy" id="993086"/>
    <lineage>
        <taxon>Bacteria</taxon>
        <taxon>Bacillati</taxon>
        <taxon>Actinomycetota</taxon>
        <taxon>Actinomycetes</taxon>
        <taxon>Micrococcales</taxon>
        <taxon>Microbacteriaceae</taxon>
        <taxon>Gryllotalpicola</taxon>
    </lineage>
</organism>
<dbReference type="InterPro" id="IPR022907">
    <property type="entry name" value="VapC_family"/>
</dbReference>
<comment type="cofactor">
    <cofactor evidence="6">
        <name>Mg(2+)</name>
        <dbReference type="ChEBI" id="CHEBI:18420"/>
    </cofactor>
</comment>
<dbReference type="InterPro" id="IPR006226">
    <property type="entry name" value="Mtu_PIN"/>
</dbReference>
<accession>A0ABP7ZU32</accession>
<dbReference type="Gene3D" id="3.40.50.1010">
    <property type="entry name" value="5'-nuclease"/>
    <property type="match status" value="1"/>
</dbReference>
<reference evidence="9" key="1">
    <citation type="journal article" date="2019" name="Int. J. Syst. Evol. Microbiol.">
        <title>The Global Catalogue of Microorganisms (GCM) 10K type strain sequencing project: providing services to taxonomists for standard genome sequencing and annotation.</title>
        <authorList>
            <consortium name="The Broad Institute Genomics Platform"/>
            <consortium name="The Broad Institute Genome Sequencing Center for Infectious Disease"/>
            <person name="Wu L."/>
            <person name="Ma J."/>
        </authorList>
    </citation>
    <scope>NUCLEOTIDE SEQUENCE [LARGE SCALE GENOMIC DNA]</scope>
    <source>
        <strain evidence="9">JCM 17591</strain>
    </source>
</reference>
<comment type="caution">
    <text evidence="8">The sequence shown here is derived from an EMBL/GenBank/DDBJ whole genome shotgun (WGS) entry which is preliminary data.</text>
</comment>
<proteinExistence type="inferred from homology"/>
<feature type="domain" description="PIN" evidence="7">
    <location>
        <begin position="6"/>
        <end position="127"/>
    </location>
</feature>
<dbReference type="NCBIfam" id="TIGR00028">
    <property type="entry name" value="Mtu_PIN_fam"/>
    <property type="match status" value="1"/>
</dbReference>
<keyword evidence="4 6" id="KW-0378">Hydrolase</keyword>
<protein>
    <recommendedName>
        <fullName evidence="6">Ribonuclease VapC</fullName>
        <shortName evidence="6">RNase VapC</shortName>
        <ecNumber evidence="6">3.1.-.-</ecNumber>
    </recommendedName>
    <alternativeName>
        <fullName evidence="6">Toxin VapC</fullName>
    </alternativeName>
</protein>
<evidence type="ECO:0000313" key="9">
    <source>
        <dbReference type="Proteomes" id="UP001501079"/>
    </source>
</evidence>